<dbReference type="CDD" id="cd01948">
    <property type="entry name" value="EAL"/>
    <property type="match status" value="1"/>
</dbReference>
<dbReference type="InterPro" id="IPR050706">
    <property type="entry name" value="Cyclic-di-GMP_PDE-like"/>
</dbReference>
<dbReference type="GO" id="GO:0071111">
    <property type="term" value="F:cyclic-guanylate-specific phosphodiesterase activity"/>
    <property type="evidence" value="ECO:0007669"/>
    <property type="project" value="InterPro"/>
</dbReference>
<dbReference type="SUPFAM" id="SSF141868">
    <property type="entry name" value="EAL domain-like"/>
    <property type="match status" value="1"/>
</dbReference>
<evidence type="ECO:0000313" key="2">
    <source>
        <dbReference type="EMBL" id="QFI53925.1"/>
    </source>
</evidence>
<gene>
    <name evidence="2" type="ORF">FE240_03955</name>
</gene>
<reference evidence="2 3" key="1">
    <citation type="submission" date="2019-05" db="EMBL/GenBank/DDBJ databases">
        <title>OXA-830, a novel chromosomally encoded expanded-spectrum class D beta-lactamase in Aeromonas simiae.</title>
        <authorList>
            <person name="Zhou W."/>
            <person name="Chen Q."/>
        </authorList>
    </citation>
    <scope>NUCLEOTIDE SEQUENCE [LARGE SCALE GENOMIC DNA]</scope>
    <source>
        <strain evidence="2 3">A6</strain>
    </source>
</reference>
<dbReference type="PANTHER" id="PTHR33121:SF70">
    <property type="entry name" value="SIGNALING PROTEIN YKOW"/>
    <property type="match status" value="1"/>
</dbReference>
<dbReference type="PROSITE" id="PS50883">
    <property type="entry name" value="EAL"/>
    <property type="match status" value="1"/>
</dbReference>
<dbReference type="SMART" id="SM00052">
    <property type="entry name" value="EAL"/>
    <property type="match status" value="1"/>
</dbReference>
<keyword evidence="3" id="KW-1185">Reference proteome</keyword>
<dbReference type="Pfam" id="PF00563">
    <property type="entry name" value="EAL"/>
    <property type="match status" value="1"/>
</dbReference>
<dbReference type="RefSeq" id="WP_193003460.1">
    <property type="nucleotide sequence ID" value="NZ_CP040449.1"/>
</dbReference>
<sequence>MFEGDFTHYVELTSGLKQEGAVVPCYQPILDREQRRVGVEALARYRRHDHYDSIPFERLDADTVLAIDITMLHAIIDDLPRLASHNVQVLSINLTPDRTSPVYRNLLRLILVRARKVAITIWFEVLEVAPLHSHQLQFIATLRSHGARIVLDDFGTEACNFQRMLVQPYDVIKLDRSLLLQACDDQHATEMLRGLVDYLHRLDMEVVCEGIESAHHGALCEYIGCDYAQGFAYGRPSPLEQWHSA</sequence>
<dbReference type="EMBL" id="CP040449">
    <property type="protein sequence ID" value="QFI53925.1"/>
    <property type="molecule type" value="Genomic_DNA"/>
</dbReference>
<dbReference type="Proteomes" id="UP000594034">
    <property type="component" value="Chromosome"/>
</dbReference>
<evidence type="ECO:0000313" key="3">
    <source>
        <dbReference type="Proteomes" id="UP000594034"/>
    </source>
</evidence>
<dbReference type="InterPro" id="IPR035919">
    <property type="entry name" value="EAL_sf"/>
</dbReference>
<protein>
    <submittedName>
        <fullName evidence="2">EAL domain-containing protein</fullName>
    </submittedName>
</protein>
<evidence type="ECO:0000259" key="1">
    <source>
        <dbReference type="PROSITE" id="PS50883"/>
    </source>
</evidence>
<accession>A0A5J6WXC0</accession>
<name>A0A5J6WXC0_9GAMM</name>
<dbReference type="PANTHER" id="PTHR33121">
    <property type="entry name" value="CYCLIC DI-GMP PHOSPHODIESTERASE PDEF"/>
    <property type="match status" value="1"/>
</dbReference>
<feature type="domain" description="EAL" evidence="1">
    <location>
        <begin position="5"/>
        <end position="245"/>
    </location>
</feature>
<proteinExistence type="predicted"/>
<dbReference type="Gene3D" id="3.20.20.450">
    <property type="entry name" value="EAL domain"/>
    <property type="match status" value="1"/>
</dbReference>
<dbReference type="InterPro" id="IPR001633">
    <property type="entry name" value="EAL_dom"/>
</dbReference>
<dbReference type="AlphaFoldDB" id="A0A5J6WXC0"/>
<dbReference type="KEGG" id="asim:FE240_03955"/>
<organism evidence="2 3">
    <name type="scientific">Aeromonas simiae</name>
    <dbReference type="NCBI Taxonomy" id="218936"/>
    <lineage>
        <taxon>Bacteria</taxon>
        <taxon>Pseudomonadati</taxon>
        <taxon>Pseudomonadota</taxon>
        <taxon>Gammaproteobacteria</taxon>
        <taxon>Aeromonadales</taxon>
        <taxon>Aeromonadaceae</taxon>
        <taxon>Aeromonas</taxon>
    </lineage>
</organism>